<reference evidence="2" key="1">
    <citation type="journal article" date="2014" name="Int. J. Syst. Evol. Microbiol.">
        <title>Complete genome sequence of Corynebacterium casei LMG S-19264T (=DSM 44701T), isolated from a smear-ripened cheese.</title>
        <authorList>
            <consortium name="US DOE Joint Genome Institute (JGI-PGF)"/>
            <person name="Walter F."/>
            <person name="Albersmeier A."/>
            <person name="Kalinowski J."/>
            <person name="Ruckert C."/>
        </authorList>
    </citation>
    <scope>NUCLEOTIDE SEQUENCE</scope>
    <source>
        <strain evidence="2">CGMCC 1.12813</strain>
    </source>
</reference>
<comment type="caution">
    <text evidence="2">The sequence shown here is derived from an EMBL/GenBank/DDBJ whole genome shotgun (WGS) entry which is preliminary data.</text>
</comment>
<accession>A0A916SEZ1</accession>
<protein>
    <submittedName>
        <fullName evidence="2">Uncharacterized protein</fullName>
    </submittedName>
</protein>
<feature type="transmembrane region" description="Helical" evidence="1">
    <location>
        <begin position="40"/>
        <end position="59"/>
    </location>
</feature>
<keyword evidence="1" id="KW-0472">Membrane</keyword>
<keyword evidence="3" id="KW-1185">Reference proteome</keyword>
<dbReference type="AlphaFoldDB" id="A0A916SEZ1"/>
<dbReference type="Proteomes" id="UP000606922">
    <property type="component" value="Unassembled WGS sequence"/>
</dbReference>
<evidence type="ECO:0000313" key="3">
    <source>
        <dbReference type="Proteomes" id="UP000606922"/>
    </source>
</evidence>
<feature type="transmembrane region" description="Helical" evidence="1">
    <location>
        <begin position="108"/>
        <end position="134"/>
    </location>
</feature>
<feature type="transmembrane region" description="Helical" evidence="1">
    <location>
        <begin position="66"/>
        <end position="88"/>
    </location>
</feature>
<organism evidence="2 3">
    <name type="scientific">Conyzicola nivalis</name>
    <dbReference type="NCBI Taxonomy" id="1477021"/>
    <lineage>
        <taxon>Bacteria</taxon>
        <taxon>Bacillati</taxon>
        <taxon>Actinomycetota</taxon>
        <taxon>Actinomycetes</taxon>
        <taxon>Micrococcales</taxon>
        <taxon>Microbacteriaceae</taxon>
        <taxon>Conyzicola</taxon>
    </lineage>
</organism>
<proteinExistence type="predicted"/>
<gene>
    <name evidence="2" type="ORF">GCM10010979_10070</name>
</gene>
<name>A0A916SEZ1_9MICO</name>
<keyword evidence="1" id="KW-0812">Transmembrane</keyword>
<keyword evidence="1" id="KW-1133">Transmembrane helix</keyword>
<reference evidence="2" key="2">
    <citation type="submission" date="2020-09" db="EMBL/GenBank/DDBJ databases">
        <authorList>
            <person name="Sun Q."/>
            <person name="Zhou Y."/>
        </authorList>
    </citation>
    <scope>NUCLEOTIDE SEQUENCE</scope>
    <source>
        <strain evidence="2">CGMCC 1.12813</strain>
    </source>
</reference>
<evidence type="ECO:0000313" key="2">
    <source>
        <dbReference type="EMBL" id="GGA97583.1"/>
    </source>
</evidence>
<dbReference type="EMBL" id="BMGB01000001">
    <property type="protein sequence ID" value="GGA97583.1"/>
    <property type="molecule type" value="Genomic_DNA"/>
</dbReference>
<sequence>MIVIGIAAAIVVTGFAGEQALVAVLAWGAGPIASGDAFRYAGGVALLTVLYVAAVRRVLRHPQNSVFAAVLVGVSVVGVLFSVFLALLGSGLWAAARGLTEAESLGTFWLFLVAVAAPSLGSLLAAIVTAHVATRPAPTLPDRRDAQRRAGPV</sequence>
<evidence type="ECO:0000256" key="1">
    <source>
        <dbReference type="SAM" id="Phobius"/>
    </source>
</evidence>